<feature type="domain" description="BPTI/Kunitz inhibitor" evidence="5">
    <location>
        <begin position="27"/>
        <end position="77"/>
    </location>
</feature>
<sequence>MYKLCFLLVVAAIFLIQEISAVSDTPCNLEIVPGMCRAYMPRWGFDRDRKMCREFIYGGCNGNSNSFATSGDCVKTCGGPIIMHG</sequence>
<evidence type="ECO:0000256" key="3">
    <source>
        <dbReference type="ARBA" id="ARBA00023157"/>
    </source>
</evidence>
<dbReference type="GO" id="GO:0006508">
    <property type="term" value="P:proteolysis"/>
    <property type="evidence" value="ECO:0007669"/>
    <property type="project" value="UniProtKB-KW"/>
</dbReference>
<evidence type="ECO:0000256" key="4">
    <source>
        <dbReference type="SAM" id="SignalP"/>
    </source>
</evidence>
<evidence type="ECO:0000256" key="2">
    <source>
        <dbReference type="ARBA" id="ARBA00022900"/>
    </source>
</evidence>
<dbReference type="InterPro" id="IPR020901">
    <property type="entry name" value="Prtase_inh_Kunz-CS"/>
</dbReference>
<dbReference type="InterPro" id="IPR036880">
    <property type="entry name" value="Kunitz_BPTI_sf"/>
</dbReference>
<dbReference type="PROSITE" id="PS00280">
    <property type="entry name" value="BPTI_KUNITZ_1"/>
    <property type="match status" value="1"/>
</dbReference>
<dbReference type="SUPFAM" id="SSF57362">
    <property type="entry name" value="BPTI-like"/>
    <property type="match status" value="1"/>
</dbReference>
<dbReference type="Pfam" id="PF00014">
    <property type="entry name" value="Kunitz_BPTI"/>
    <property type="match status" value="1"/>
</dbReference>
<organism evidence="6">
    <name type="scientific">Euperipatoides rowelli</name>
    <name type="common">Velvet worm</name>
    <dbReference type="NCBI Taxonomy" id="49087"/>
    <lineage>
        <taxon>Eukaryota</taxon>
        <taxon>Metazoa</taxon>
        <taxon>Ecdysozoa</taxon>
        <taxon>Onychophora</taxon>
        <taxon>Udeonychophora</taxon>
        <taxon>Euonychophora</taxon>
        <taxon>Peripatopsidae</taxon>
        <taxon>Euperipatoides</taxon>
    </lineage>
</organism>
<accession>D9IX85</accession>
<keyword evidence="1" id="KW-0646">Protease inhibitor</keyword>
<reference evidence="6" key="1">
    <citation type="journal article" date="2010" name="Proc. R. Soc. B">
        <title>Harnessing disorder: onychophorans use highly unstructured proteins, not silks, for prey capture.</title>
        <authorList>
            <person name="Haritos V.S."/>
            <person name="Niranjane A."/>
            <person name="Weisman S."/>
            <person name="Trueman H.E."/>
            <person name="Sriskantha A."/>
            <person name="Sutherland T.D."/>
        </authorList>
    </citation>
    <scope>NUCLEOTIDE SEQUENCE</scope>
    <source>
        <strain evidence="6">ProtB</strain>
    </source>
</reference>
<dbReference type="PROSITE" id="PS50279">
    <property type="entry name" value="BPTI_KUNITZ_2"/>
    <property type="match status" value="1"/>
</dbReference>
<name>D9IX85_EUPRO</name>
<dbReference type="CDD" id="cd00109">
    <property type="entry name" value="Kunitz-type"/>
    <property type="match status" value="1"/>
</dbReference>
<keyword evidence="4" id="KW-0732">Signal</keyword>
<feature type="chain" id="PRO_5003125741" evidence="4">
    <location>
        <begin position="22"/>
        <end position="85"/>
    </location>
</feature>
<dbReference type="GO" id="GO:0004867">
    <property type="term" value="F:serine-type endopeptidase inhibitor activity"/>
    <property type="evidence" value="ECO:0007669"/>
    <property type="project" value="UniProtKB-KW"/>
</dbReference>
<dbReference type="InterPro" id="IPR002223">
    <property type="entry name" value="Kunitz_BPTI"/>
</dbReference>
<protein>
    <submittedName>
        <fullName evidence="6">Serine protease</fullName>
    </submittedName>
</protein>
<dbReference type="AlphaFoldDB" id="D9IX85"/>
<dbReference type="GO" id="GO:0008233">
    <property type="term" value="F:peptidase activity"/>
    <property type="evidence" value="ECO:0007669"/>
    <property type="project" value="UniProtKB-KW"/>
</dbReference>
<evidence type="ECO:0000313" key="6">
    <source>
        <dbReference type="EMBL" id="ADI48502.1"/>
    </source>
</evidence>
<dbReference type="Gene3D" id="4.10.410.10">
    <property type="entry name" value="Pancreatic trypsin inhibitor Kunitz domain"/>
    <property type="match status" value="1"/>
</dbReference>
<dbReference type="InterPro" id="IPR050098">
    <property type="entry name" value="TFPI/VKTCI-like"/>
</dbReference>
<dbReference type="EMBL" id="HM217042">
    <property type="protein sequence ID" value="ADI48502.1"/>
    <property type="molecule type" value="mRNA"/>
</dbReference>
<evidence type="ECO:0000259" key="5">
    <source>
        <dbReference type="PROSITE" id="PS50279"/>
    </source>
</evidence>
<proteinExistence type="evidence at transcript level"/>
<keyword evidence="3" id="KW-1015">Disulfide bond</keyword>
<keyword evidence="6" id="KW-0645">Protease</keyword>
<feature type="signal peptide" evidence="4">
    <location>
        <begin position="1"/>
        <end position="21"/>
    </location>
</feature>
<evidence type="ECO:0000256" key="1">
    <source>
        <dbReference type="ARBA" id="ARBA00022690"/>
    </source>
</evidence>
<dbReference type="PANTHER" id="PTHR10083">
    <property type="entry name" value="KUNITZ-TYPE PROTEASE INHIBITOR-RELATED"/>
    <property type="match status" value="1"/>
</dbReference>
<dbReference type="FunFam" id="4.10.410.10:FF:000020">
    <property type="entry name" value="Collagen, type VI, alpha 3"/>
    <property type="match status" value="1"/>
</dbReference>
<keyword evidence="6" id="KW-0378">Hydrolase</keyword>
<dbReference type="PANTHER" id="PTHR10083:SF374">
    <property type="entry name" value="BPTI_KUNITZ INHIBITOR DOMAIN-CONTAINING PROTEIN"/>
    <property type="match status" value="1"/>
</dbReference>
<dbReference type="SMART" id="SM00131">
    <property type="entry name" value="KU"/>
    <property type="match status" value="1"/>
</dbReference>
<keyword evidence="2" id="KW-0722">Serine protease inhibitor</keyword>
<dbReference type="GO" id="GO:0005615">
    <property type="term" value="C:extracellular space"/>
    <property type="evidence" value="ECO:0007669"/>
    <property type="project" value="TreeGrafter"/>
</dbReference>
<dbReference type="PRINTS" id="PR00759">
    <property type="entry name" value="BASICPTASE"/>
</dbReference>